<keyword evidence="10" id="KW-1185">Reference proteome</keyword>
<evidence type="ECO:0000256" key="6">
    <source>
        <dbReference type="SAM" id="MobiDB-lite"/>
    </source>
</evidence>
<keyword evidence="4 5" id="KW-0975">Bacterial flagellum</keyword>
<feature type="domain" description="Flagellar hook-associated protein 2 N-terminal" evidence="7">
    <location>
        <begin position="12"/>
        <end position="101"/>
    </location>
</feature>
<evidence type="ECO:0000256" key="5">
    <source>
        <dbReference type="RuleBase" id="RU362066"/>
    </source>
</evidence>
<feature type="coiled-coil region" evidence="5">
    <location>
        <begin position="28"/>
        <end position="62"/>
    </location>
</feature>
<evidence type="ECO:0000259" key="8">
    <source>
        <dbReference type="Pfam" id="PF07195"/>
    </source>
</evidence>
<dbReference type="GO" id="GO:0005576">
    <property type="term" value="C:extracellular region"/>
    <property type="evidence" value="ECO:0007669"/>
    <property type="project" value="UniProtKB-SubCell"/>
</dbReference>
<dbReference type="InterPro" id="IPR003481">
    <property type="entry name" value="FliD_N"/>
</dbReference>
<dbReference type="PANTHER" id="PTHR30288">
    <property type="entry name" value="FLAGELLAR CAP/ASSEMBLY PROTEIN FLID"/>
    <property type="match status" value="1"/>
</dbReference>
<dbReference type="AlphaFoldDB" id="A0A6H1UCL2"/>
<dbReference type="Pfam" id="PF07196">
    <property type="entry name" value="Flagellin_IN"/>
    <property type="match status" value="1"/>
</dbReference>
<dbReference type="GO" id="GO:0071973">
    <property type="term" value="P:bacterial-type flagellum-dependent cell motility"/>
    <property type="evidence" value="ECO:0007669"/>
    <property type="project" value="TreeGrafter"/>
</dbReference>
<dbReference type="InterPro" id="IPR010810">
    <property type="entry name" value="Flagellin_hook_IN_motif"/>
</dbReference>
<keyword evidence="5" id="KW-0964">Secreted</keyword>
<comment type="subcellular location">
    <subcellularLocation>
        <location evidence="5">Secreted</location>
    </subcellularLocation>
    <subcellularLocation>
        <location evidence="5">Bacterial flagellum</location>
    </subcellularLocation>
</comment>
<keyword evidence="3 5" id="KW-0175">Coiled coil</keyword>
<evidence type="ECO:0000256" key="2">
    <source>
        <dbReference type="ARBA" id="ARBA00011255"/>
    </source>
</evidence>
<dbReference type="GO" id="GO:0009424">
    <property type="term" value="C:bacterial-type flagellum hook"/>
    <property type="evidence" value="ECO:0007669"/>
    <property type="project" value="UniProtKB-UniRule"/>
</dbReference>
<dbReference type="KEGG" id="fes:HER31_07875"/>
<evidence type="ECO:0000256" key="1">
    <source>
        <dbReference type="ARBA" id="ARBA00009764"/>
    </source>
</evidence>
<evidence type="ECO:0000313" key="10">
    <source>
        <dbReference type="Proteomes" id="UP000501602"/>
    </source>
</evidence>
<comment type="function">
    <text evidence="5">Required for morphogenesis and for the elongation of the flagellar filament by facilitating polymerization of the flagellin monomers at the tip of growing filament. Forms a capping structure, which prevents flagellin subunits (transported through the central channel of the flagellum) from leaking out without polymerization at the distal end.</text>
</comment>
<evidence type="ECO:0000259" key="7">
    <source>
        <dbReference type="Pfam" id="PF02465"/>
    </source>
</evidence>
<dbReference type="Pfam" id="PF07195">
    <property type="entry name" value="FliD_C"/>
    <property type="match status" value="1"/>
</dbReference>
<comment type="similarity">
    <text evidence="1 5">Belongs to the FliD family.</text>
</comment>
<gene>
    <name evidence="9" type="primary">fliD</name>
    <name evidence="9" type="ORF">HER31_07875</name>
</gene>
<accession>A0A6H1UCL2</accession>
<dbReference type="RefSeq" id="WP_168660062.1">
    <property type="nucleotide sequence ID" value="NZ_CP051180.1"/>
</dbReference>
<evidence type="ECO:0000313" key="9">
    <source>
        <dbReference type="EMBL" id="QIZ76801.1"/>
    </source>
</evidence>
<organism evidence="9 10">
    <name type="scientific">Ferrimonas lipolytica</name>
    <dbReference type="NCBI Taxonomy" id="2724191"/>
    <lineage>
        <taxon>Bacteria</taxon>
        <taxon>Pseudomonadati</taxon>
        <taxon>Pseudomonadota</taxon>
        <taxon>Gammaproteobacteria</taxon>
        <taxon>Alteromonadales</taxon>
        <taxon>Ferrimonadaceae</taxon>
        <taxon>Ferrimonas</taxon>
    </lineage>
</organism>
<evidence type="ECO:0000256" key="3">
    <source>
        <dbReference type="ARBA" id="ARBA00023054"/>
    </source>
</evidence>
<dbReference type="GO" id="GO:0009421">
    <property type="term" value="C:bacterial-type flagellum filament cap"/>
    <property type="evidence" value="ECO:0007669"/>
    <property type="project" value="InterPro"/>
</dbReference>
<evidence type="ECO:0000256" key="4">
    <source>
        <dbReference type="ARBA" id="ARBA00023143"/>
    </source>
</evidence>
<keyword evidence="9" id="KW-0282">Flagellum</keyword>
<protein>
    <recommendedName>
        <fullName evidence="5">Flagellar hook-associated protein 2</fullName>
        <shortName evidence="5">HAP2</shortName>
    </recommendedName>
    <alternativeName>
        <fullName evidence="5">Flagellar cap protein</fullName>
    </alternativeName>
</protein>
<dbReference type="PANTHER" id="PTHR30288:SF0">
    <property type="entry name" value="FLAGELLAR HOOK-ASSOCIATED PROTEIN 2"/>
    <property type="match status" value="1"/>
</dbReference>
<reference evidence="9 10" key="1">
    <citation type="submission" date="2020-04" db="EMBL/GenBank/DDBJ databases">
        <title>Ferrimonas sp. S7 isolated from sea water.</title>
        <authorList>
            <person name="Bae S.S."/>
            <person name="Baek K."/>
        </authorList>
    </citation>
    <scope>NUCLEOTIDE SEQUENCE [LARGE SCALE GENOMIC DNA]</scope>
    <source>
        <strain evidence="9 10">S7</strain>
    </source>
</reference>
<keyword evidence="9" id="KW-0969">Cilium</keyword>
<sequence length="462" mass="49467">MSTMPASNSSLMAQQLVAAERMAQDEIYAEKEANLEAQADAYDTLESALKAMQSDLAALDGDAFDAKKGSLSNESVGTVDIDSAAPAGIYDIEVTQLAKQHKISSSFASAAEPLPTTGTVEIAVGTPPESMVIDFSVVNASGAATVTDLVDYINDAPDNPGVTAALIQTGDGEVELMLSGDDSGAQNNLTVTATGTGNDAQWSFPNELNPAQDAHFSIDGVPITSSSNQVEVIDGVTLDLKQVGSTTLTVEQDIEATQDAVEEFIDSFNTLMTTIDELTQTVTVDTDDSEDSEDDEDADEDDDSDEDEDTVEVGVDEVGVLKGDSSVRMLRSDLRELVFVPAPNGMTLSDIGVEMDRDGQLSLNEEKFEEALANDSGAVEEMFAGPGGIIESFDAKIDPFLSSSGIIDVKQDSIETQQRTLEDDMAEFDYRMEMKYELYLSQFVAAEQYQTQMLATSQMFYA</sequence>
<name>A0A6H1UCL2_9GAMM</name>
<proteinExistence type="inferred from homology"/>
<dbReference type="Pfam" id="PF02465">
    <property type="entry name" value="FliD_N"/>
    <property type="match status" value="1"/>
</dbReference>
<keyword evidence="9" id="KW-0966">Cell projection</keyword>
<dbReference type="EMBL" id="CP051180">
    <property type="protein sequence ID" value="QIZ76801.1"/>
    <property type="molecule type" value="Genomic_DNA"/>
</dbReference>
<dbReference type="InterPro" id="IPR010809">
    <property type="entry name" value="FliD_C"/>
</dbReference>
<feature type="domain" description="Flagellar hook-associated protein 2 C-terminal" evidence="8">
    <location>
        <begin position="211"/>
        <end position="453"/>
    </location>
</feature>
<feature type="region of interest" description="Disordered" evidence="6">
    <location>
        <begin position="281"/>
        <end position="314"/>
    </location>
</feature>
<dbReference type="GO" id="GO:0007155">
    <property type="term" value="P:cell adhesion"/>
    <property type="evidence" value="ECO:0007669"/>
    <property type="project" value="InterPro"/>
</dbReference>
<comment type="subunit">
    <text evidence="2 5">Homopentamer.</text>
</comment>
<dbReference type="Proteomes" id="UP000501602">
    <property type="component" value="Chromosome"/>
</dbReference>
<feature type="compositionally biased region" description="Acidic residues" evidence="6">
    <location>
        <begin position="285"/>
        <end position="314"/>
    </location>
</feature>
<dbReference type="InterPro" id="IPR040026">
    <property type="entry name" value="FliD"/>
</dbReference>